<dbReference type="SUPFAM" id="SSF55008">
    <property type="entry name" value="HMA, heavy metal-associated domain"/>
    <property type="match status" value="1"/>
</dbReference>
<evidence type="ECO:0000256" key="3">
    <source>
        <dbReference type="ARBA" id="ARBA00022796"/>
    </source>
</evidence>
<evidence type="ECO:0000313" key="14">
    <source>
        <dbReference type="Proteomes" id="UP000472241"/>
    </source>
</evidence>
<evidence type="ECO:0000256" key="10">
    <source>
        <dbReference type="ARBA" id="ARBA00043201"/>
    </source>
</evidence>
<dbReference type="GO" id="GO:0006825">
    <property type="term" value="P:copper ion transport"/>
    <property type="evidence" value="ECO:0007669"/>
    <property type="project" value="UniProtKB-KW"/>
</dbReference>
<keyword evidence="2" id="KW-0479">Metal-binding</keyword>
<evidence type="ECO:0000259" key="12">
    <source>
        <dbReference type="PROSITE" id="PS50846"/>
    </source>
</evidence>
<dbReference type="PANTHER" id="PTHR46365:SF1">
    <property type="entry name" value="COPPER TRANSPORT PROTEIN ATOX1"/>
    <property type="match status" value="1"/>
</dbReference>
<evidence type="ECO:0000256" key="4">
    <source>
        <dbReference type="ARBA" id="ARBA00023008"/>
    </source>
</evidence>
<dbReference type="AlphaFoldDB" id="A0A667G6R0"/>
<dbReference type="Gene3D" id="3.30.70.100">
    <property type="match status" value="1"/>
</dbReference>
<dbReference type="Ensembl" id="ENSLCNT00005012206.1">
    <property type="protein sequence ID" value="ENSLCNP00005010886.1"/>
    <property type="gene ID" value="ENSLCNG00005007120.1"/>
</dbReference>
<dbReference type="PANTHER" id="PTHR46365">
    <property type="entry name" value="COPPER TRANSPORT PROTEIN ATOX1"/>
    <property type="match status" value="1"/>
</dbReference>
<keyword evidence="3" id="KW-0187">Copper transport</keyword>
<dbReference type="FunFam" id="3.30.70.100:FF:000008">
    <property type="entry name" value="Copper transport protein ATOX1"/>
    <property type="match status" value="1"/>
</dbReference>
<evidence type="ECO:0000256" key="7">
    <source>
        <dbReference type="ARBA" id="ARBA00037651"/>
    </source>
</evidence>
<dbReference type="Proteomes" id="UP000472241">
    <property type="component" value="Unplaced"/>
</dbReference>
<dbReference type="GO" id="GO:0005829">
    <property type="term" value="C:cytosol"/>
    <property type="evidence" value="ECO:0007669"/>
    <property type="project" value="TreeGrafter"/>
</dbReference>
<evidence type="ECO:0000256" key="6">
    <source>
        <dbReference type="ARBA" id="ARBA00023186"/>
    </source>
</evidence>
<dbReference type="InterPro" id="IPR036163">
    <property type="entry name" value="HMA_dom_sf"/>
</dbReference>
<evidence type="ECO:0000256" key="9">
    <source>
        <dbReference type="ARBA" id="ARBA00040962"/>
    </source>
</evidence>
<sequence length="62" mass="6493">MISQTCEGCSSAVSRVLNKLGGVEFGIDLPNEKVCVNSEHGVDLLLETLGKTGQAVSYLGPK</sequence>
<keyword evidence="14" id="KW-1185">Reference proteome</keyword>
<proteinExistence type="inferred from homology"/>
<evidence type="ECO:0000256" key="11">
    <source>
        <dbReference type="ARBA" id="ARBA00046351"/>
    </source>
</evidence>
<protein>
    <recommendedName>
        <fullName evidence="9">Copper transport protein ATOX1</fullName>
    </recommendedName>
    <alternativeName>
        <fullName evidence="10">Metal transport protein ATX1</fullName>
    </alternativeName>
</protein>
<evidence type="ECO:0000256" key="8">
    <source>
        <dbReference type="ARBA" id="ARBA00038171"/>
    </source>
</evidence>
<evidence type="ECO:0000256" key="1">
    <source>
        <dbReference type="ARBA" id="ARBA00022448"/>
    </source>
</evidence>
<keyword evidence="6" id="KW-0143">Chaperone</keyword>
<accession>A0A667G6R0</accession>
<reference evidence="13" key="1">
    <citation type="submission" date="2025-08" db="UniProtKB">
        <authorList>
            <consortium name="Ensembl"/>
        </authorList>
    </citation>
    <scope>IDENTIFICATION</scope>
</reference>
<dbReference type="PROSITE" id="PS50846">
    <property type="entry name" value="HMA_2"/>
    <property type="match status" value="1"/>
</dbReference>
<dbReference type="InterPro" id="IPR006121">
    <property type="entry name" value="HMA_dom"/>
</dbReference>
<comment type="subunit">
    <text evidence="11">Homodimer. Interacts with ATP7B. Interacts with ATP7A. Interacts (via dimer form) with SLC31A1 (via C-terminal domain); this interaction improves ATOX1 stability and controls intracellular Cu(I) levels.</text>
</comment>
<feature type="domain" description="HMA" evidence="12">
    <location>
        <begin position="1"/>
        <end position="57"/>
    </location>
</feature>
<organism evidence="13 14">
    <name type="scientific">Lynx canadensis</name>
    <name type="common">Canada lynx</name>
    <name type="synonym">Felis canadensis</name>
    <dbReference type="NCBI Taxonomy" id="61383"/>
    <lineage>
        <taxon>Eukaryota</taxon>
        <taxon>Metazoa</taxon>
        <taxon>Chordata</taxon>
        <taxon>Craniata</taxon>
        <taxon>Vertebrata</taxon>
        <taxon>Euteleostomi</taxon>
        <taxon>Mammalia</taxon>
        <taxon>Eutheria</taxon>
        <taxon>Laurasiatheria</taxon>
        <taxon>Carnivora</taxon>
        <taxon>Feliformia</taxon>
        <taxon>Felidae</taxon>
        <taxon>Felinae</taxon>
        <taxon>Lynx</taxon>
    </lineage>
</organism>
<comment type="similarity">
    <text evidence="8">Belongs to the ATX1 family.</text>
</comment>
<keyword evidence="4" id="KW-0186">Copper</keyword>
<reference evidence="13" key="2">
    <citation type="submission" date="2025-09" db="UniProtKB">
        <authorList>
            <consortium name="Ensembl"/>
        </authorList>
    </citation>
    <scope>IDENTIFICATION</scope>
</reference>
<evidence type="ECO:0000313" key="13">
    <source>
        <dbReference type="Ensembl" id="ENSLCNP00005010886.1"/>
    </source>
</evidence>
<evidence type="ECO:0000256" key="2">
    <source>
        <dbReference type="ARBA" id="ARBA00022723"/>
    </source>
</evidence>
<keyword evidence="1" id="KW-0813">Transport</keyword>
<keyword evidence="5" id="KW-0406">Ion transport</keyword>
<dbReference type="CDD" id="cd00371">
    <property type="entry name" value="HMA"/>
    <property type="match status" value="1"/>
</dbReference>
<evidence type="ECO:0000256" key="5">
    <source>
        <dbReference type="ARBA" id="ARBA00023065"/>
    </source>
</evidence>
<dbReference type="GO" id="GO:0016531">
    <property type="term" value="F:copper chaperone activity"/>
    <property type="evidence" value="ECO:0007669"/>
    <property type="project" value="TreeGrafter"/>
</dbReference>
<dbReference type="GO" id="GO:0046872">
    <property type="term" value="F:metal ion binding"/>
    <property type="evidence" value="ECO:0007669"/>
    <property type="project" value="UniProtKB-KW"/>
</dbReference>
<name>A0A667G6R0_LYNCA</name>
<dbReference type="InterPro" id="IPR051881">
    <property type="entry name" value="Copper_transport_ATOX1-like"/>
</dbReference>
<comment type="function">
    <text evidence="7">Binds and deliver cytosolic copper to the copper ATPase proteins. May be important in cellular antioxidant defense.</text>
</comment>